<dbReference type="AlphaFoldDB" id="A0AB39R4Q2"/>
<name>A0AB39R4Q2_9ACTN</name>
<dbReference type="EMBL" id="CP163441">
    <property type="protein sequence ID" value="XDQ48665.1"/>
    <property type="molecule type" value="Genomic_DNA"/>
</dbReference>
<sequence length="131" mass="14092">MSVFPSSEMAAQVFSSLFTVLLEDDDFVARARQEGLSVRLVHTKPECEIFVSPQGGVRIGDEQAGPAAITLRMSCDTAHALWMGRLLVPVAIATGRLRIRGKVAKVLELVPMLRPAFDRYPDIAAAAGIGA</sequence>
<dbReference type="InterPro" id="IPR036527">
    <property type="entry name" value="SCP2_sterol-bd_dom_sf"/>
</dbReference>
<reference evidence="1" key="1">
    <citation type="submission" date="2024-07" db="EMBL/GenBank/DDBJ databases">
        <authorList>
            <person name="Yu S.T."/>
        </authorList>
    </citation>
    <scope>NUCLEOTIDE SEQUENCE</scope>
    <source>
        <strain evidence="1">R39</strain>
    </source>
</reference>
<protein>
    <submittedName>
        <fullName evidence="1">SCP2 sterol-binding domain-containing protein</fullName>
    </submittedName>
</protein>
<gene>
    <name evidence="1" type="ORF">AB5J52_43950</name>
</gene>
<organism evidence="1">
    <name type="scientific">Streptomyces sp. R39</name>
    <dbReference type="NCBI Taxonomy" id="3238631"/>
    <lineage>
        <taxon>Bacteria</taxon>
        <taxon>Bacillati</taxon>
        <taxon>Actinomycetota</taxon>
        <taxon>Actinomycetes</taxon>
        <taxon>Kitasatosporales</taxon>
        <taxon>Streptomycetaceae</taxon>
        <taxon>Streptomyces</taxon>
    </lineage>
</organism>
<proteinExistence type="predicted"/>
<accession>A0AB39R4Q2</accession>
<dbReference type="SUPFAM" id="SSF55718">
    <property type="entry name" value="SCP-like"/>
    <property type="match status" value="1"/>
</dbReference>
<dbReference type="Gene3D" id="3.30.1050.10">
    <property type="entry name" value="SCP2 sterol-binding domain"/>
    <property type="match status" value="1"/>
</dbReference>
<dbReference type="RefSeq" id="WP_369227404.1">
    <property type="nucleotide sequence ID" value="NZ_CP163441.1"/>
</dbReference>
<evidence type="ECO:0000313" key="1">
    <source>
        <dbReference type="EMBL" id="XDQ48665.1"/>
    </source>
</evidence>